<dbReference type="AlphaFoldDB" id="A0A1G9IIB4"/>
<proteinExistence type="predicted"/>
<evidence type="ECO:0000313" key="1">
    <source>
        <dbReference type="EMBL" id="SDL24988.1"/>
    </source>
</evidence>
<protein>
    <submittedName>
        <fullName evidence="1">Uncharacterized protein</fullName>
    </submittedName>
</protein>
<evidence type="ECO:0000313" key="2">
    <source>
        <dbReference type="Proteomes" id="UP000182146"/>
    </source>
</evidence>
<dbReference type="EMBL" id="FNGU01000001">
    <property type="protein sequence ID" value="SDL24988.1"/>
    <property type="molecule type" value="Genomic_DNA"/>
</dbReference>
<sequence length="54" mass="5879">MQVNLLREVLPAGARVGTVDKFQGQQAEAVIVSMATSSGDYLPRFMDFFTVKTG</sequence>
<accession>A0A1G9IIB4</accession>
<reference evidence="1 2" key="1">
    <citation type="submission" date="2016-10" db="EMBL/GenBank/DDBJ databases">
        <authorList>
            <person name="de Groot N.N."/>
        </authorList>
    </citation>
    <scope>NUCLEOTIDE SEQUENCE [LARGE SCALE GENOMIC DNA]</scope>
    <source>
        <strain evidence="1 2">DSM 17813</strain>
    </source>
</reference>
<name>A0A1G9IIB4_9BACT</name>
<dbReference type="InterPro" id="IPR027417">
    <property type="entry name" value="P-loop_NTPase"/>
</dbReference>
<dbReference type="STRING" id="392333.SAMN05660860_00148"/>
<organism evidence="1 2">
    <name type="scientific">Geoalkalibacter ferrihydriticus</name>
    <dbReference type="NCBI Taxonomy" id="392333"/>
    <lineage>
        <taxon>Bacteria</taxon>
        <taxon>Pseudomonadati</taxon>
        <taxon>Thermodesulfobacteriota</taxon>
        <taxon>Desulfuromonadia</taxon>
        <taxon>Desulfuromonadales</taxon>
        <taxon>Geoalkalibacteraceae</taxon>
        <taxon>Geoalkalibacter</taxon>
    </lineage>
</organism>
<gene>
    <name evidence="1" type="ORF">SAMN05660860_00148</name>
</gene>
<dbReference type="Proteomes" id="UP000182146">
    <property type="component" value="Unassembled WGS sequence"/>
</dbReference>
<dbReference type="Gene3D" id="3.40.50.300">
    <property type="entry name" value="P-loop containing nucleotide triphosphate hydrolases"/>
    <property type="match status" value="1"/>
</dbReference>